<keyword evidence="1" id="KW-1133">Transmembrane helix</keyword>
<dbReference type="PROSITE" id="PS00141">
    <property type="entry name" value="ASP_PROTEASE"/>
    <property type="match status" value="1"/>
</dbReference>
<proteinExistence type="predicted"/>
<dbReference type="Proteomes" id="UP000887458">
    <property type="component" value="Unassembled WGS sequence"/>
</dbReference>
<accession>A0ABQ8JIS4</accession>
<organism evidence="2 3">
    <name type="scientific">Dermatophagoides pteronyssinus</name>
    <name type="common">European house dust mite</name>
    <dbReference type="NCBI Taxonomy" id="6956"/>
    <lineage>
        <taxon>Eukaryota</taxon>
        <taxon>Metazoa</taxon>
        <taxon>Ecdysozoa</taxon>
        <taxon>Arthropoda</taxon>
        <taxon>Chelicerata</taxon>
        <taxon>Arachnida</taxon>
        <taxon>Acari</taxon>
        <taxon>Acariformes</taxon>
        <taxon>Sarcoptiformes</taxon>
        <taxon>Astigmata</taxon>
        <taxon>Psoroptidia</taxon>
        <taxon>Analgoidea</taxon>
        <taxon>Pyroglyphidae</taxon>
        <taxon>Dermatophagoidinae</taxon>
        <taxon>Dermatophagoides</taxon>
    </lineage>
</organism>
<feature type="transmembrane region" description="Helical" evidence="1">
    <location>
        <begin position="12"/>
        <end position="29"/>
    </location>
</feature>
<evidence type="ECO:0000313" key="3">
    <source>
        <dbReference type="Proteomes" id="UP000887458"/>
    </source>
</evidence>
<keyword evidence="1" id="KW-0812">Transmembrane</keyword>
<reference evidence="2 3" key="1">
    <citation type="journal article" date="2018" name="J. Allergy Clin. Immunol.">
        <title>High-quality assembly of Dermatophagoides pteronyssinus genome and transcriptome reveals a wide range of novel allergens.</title>
        <authorList>
            <person name="Liu X.Y."/>
            <person name="Yang K.Y."/>
            <person name="Wang M.Q."/>
            <person name="Kwok J.S."/>
            <person name="Zeng X."/>
            <person name="Yang Z."/>
            <person name="Xiao X.J."/>
            <person name="Lau C.P."/>
            <person name="Li Y."/>
            <person name="Huang Z.M."/>
            <person name="Ba J.G."/>
            <person name="Yim A.K."/>
            <person name="Ouyang C.Y."/>
            <person name="Ngai S.M."/>
            <person name="Chan T.F."/>
            <person name="Leung E.L."/>
            <person name="Liu L."/>
            <person name="Liu Z.G."/>
            <person name="Tsui S.K."/>
        </authorList>
    </citation>
    <scope>NUCLEOTIDE SEQUENCE [LARGE SCALE GENOMIC DNA]</scope>
    <source>
        <strain evidence="2">Derp</strain>
    </source>
</reference>
<reference evidence="2 3" key="2">
    <citation type="journal article" date="2022" name="Mol. Biol. Evol.">
        <title>Comparative Genomics Reveals Insights into the Divergent Evolution of Astigmatic Mites and Household Pest Adaptations.</title>
        <authorList>
            <person name="Xiong Q."/>
            <person name="Wan A.T."/>
            <person name="Liu X."/>
            <person name="Fung C.S."/>
            <person name="Xiao X."/>
            <person name="Malainual N."/>
            <person name="Hou J."/>
            <person name="Wang L."/>
            <person name="Wang M."/>
            <person name="Yang K.Y."/>
            <person name="Cui Y."/>
            <person name="Leung E.L."/>
            <person name="Nong W."/>
            <person name="Shin S.K."/>
            <person name="Au S.W."/>
            <person name="Jeong K.Y."/>
            <person name="Chew F.T."/>
            <person name="Hui J.H."/>
            <person name="Leung T.F."/>
            <person name="Tungtrongchitr A."/>
            <person name="Zhong N."/>
            <person name="Liu Z."/>
            <person name="Tsui S.K."/>
        </authorList>
    </citation>
    <scope>NUCLEOTIDE SEQUENCE [LARGE SCALE GENOMIC DNA]</scope>
    <source>
        <strain evidence="2">Derp</strain>
    </source>
</reference>
<name>A0ABQ8JIS4_DERPT</name>
<dbReference type="EMBL" id="NJHN03000037">
    <property type="protein sequence ID" value="KAH9422290.1"/>
    <property type="molecule type" value="Genomic_DNA"/>
</dbReference>
<keyword evidence="1" id="KW-0472">Membrane</keyword>
<gene>
    <name evidence="2" type="ORF">DERP_002587</name>
</gene>
<keyword evidence="3" id="KW-1185">Reference proteome</keyword>
<evidence type="ECO:0000256" key="1">
    <source>
        <dbReference type="SAM" id="Phobius"/>
    </source>
</evidence>
<evidence type="ECO:0000313" key="2">
    <source>
        <dbReference type="EMBL" id="KAH9422290.1"/>
    </source>
</evidence>
<protein>
    <submittedName>
        <fullName evidence="2">Uncharacterized protein</fullName>
    </submittedName>
</protein>
<comment type="caution">
    <text evidence="2">The sequence shown here is derived from an EMBL/GenBank/DDBJ whole genome shotgun (WGS) entry which is preliminary data.</text>
</comment>
<sequence>MDGWTVTDHGIYSAHSLSIMHIYVSFLFSKNSRRFFYFLRNYVNNLASIQTNKCYFILDSGSDDISVCL</sequence>
<dbReference type="InterPro" id="IPR001969">
    <property type="entry name" value="Aspartic_peptidase_AS"/>
</dbReference>